<organism evidence="3 4">
    <name type="scientific">Candidatus Akkermansia intestinigallinarum</name>
    <dbReference type="NCBI Taxonomy" id="2838431"/>
    <lineage>
        <taxon>Bacteria</taxon>
        <taxon>Pseudomonadati</taxon>
        <taxon>Verrucomicrobiota</taxon>
        <taxon>Verrucomicrobiia</taxon>
        <taxon>Verrucomicrobiales</taxon>
        <taxon>Akkermansiaceae</taxon>
        <taxon>Akkermansia</taxon>
    </lineage>
</organism>
<feature type="region of interest" description="Disordered" evidence="1">
    <location>
        <begin position="59"/>
        <end position="101"/>
    </location>
</feature>
<reference evidence="3" key="1">
    <citation type="journal article" date="2021" name="PeerJ">
        <title>Extensive microbial diversity within the chicken gut microbiome revealed by metagenomics and culture.</title>
        <authorList>
            <person name="Gilroy R."/>
            <person name="Ravi A."/>
            <person name="Getino M."/>
            <person name="Pursley I."/>
            <person name="Horton D.L."/>
            <person name="Alikhan N.F."/>
            <person name="Baker D."/>
            <person name="Gharbi K."/>
            <person name="Hall N."/>
            <person name="Watson M."/>
            <person name="Adriaenssens E.M."/>
            <person name="Foster-Nyarko E."/>
            <person name="Jarju S."/>
            <person name="Secka A."/>
            <person name="Antonio M."/>
            <person name="Oren A."/>
            <person name="Chaudhuri R.R."/>
            <person name="La Ragione R."/>
            <person name="Hildebrand F."/>
            <person name="Pallen M.J."/>
        </authorList>
    </citation>
    <scope>NUCLEOTIDE SEQUENCE</scope>
    <source>
        <strain evidence="3">14975</strain>
    </source>
</reference>
<evidence type="ECO:0000313" key="4">
    <source>
        <dbReference type="Proteomes" id="UP000823964"/>
    </source>
</evidence>
<protein>
    <submittedName>
        <fullName evidence="3">Uncharacterized protein</fullName>
    </submittedName>
</protein>
<dbReference type="Proteomes" id="UP000823964">
    <property type="component" value="Unassembled WGS sequence"/>
</dbReference>
<sequence>MAQLRQYRAPRGDLRSGGGIAGKLVYFILPPAFLAAVFVFCAVCPHAGQELAVLSPAPAPTAQAKAPGGSRPAAGAPAVAQTPKPAKPTAPSPSTKQVETAMGTAVTELPPEDPDPNADLEPYVPADGMVNLLASDTPARAGAVDEAFPLSNATDGSVANDAGVAVALPTDDKPAWVEWSPAPGSASAVTTVVIYGGGSRSPAGKLRGGFRVELKLADGSVLKRRFCEAGFALEGYEVWTLPKAADVRALSISALRSNRPLVLRQVQLIGPAARPAATQDAPQPLQNLNQNTQP</sequence>
<evidence type="ECO:0000256" key="1">
    <source>
        <dbReference type="SAM" id="MobiDB-lite"/>
    </source>
</evidence>
<keyword evidence="2" id="KW-0812">Transmembrane</keyword>
<gene>
    <name evidence="3" type="ORF">H9862_03690</name>
</gene>
<dbReference type="EMBL" id="DXFQ01000058">
    <property type="protein sequence ID" value="HIX19689.1"/>
    <property type="molecule type" value="Genomic_DNA"/>
</dbReference>
<dbReference type="AlphaFoldDB" id="A0A9D1VB22"/>
<keyword evidence="2" id="KW-1133">Transmembrane helix</keyword>
<feature type="region of interest" description="Disordered" evidence="1">
    <location>
        <begin position="274"/>
        <end position="294"/>
    </location>
</feature>
<reference evidence="3" key="2">
    <citation type="submission" date="2021-04" db="EMBL/GenBank/DDBJ databases">
        <authorList>
            <person name="Gilroy R."/>
        </authorList>
    </citation>
    <scope>NUCLEOTIDE SEQUENCE</scope>
    <source>
        <strain evidence="3">14975</strain>
    </source>
</reference>
<feature type="transmembrane region" description="Helical" evidence="2">
    <location>
        <begin position="20"/>
        <end position="40"/>
    </location>
</feature>
<comment type="caution">
    <text evidence="3">The sequence shown here is derived from an EMBL/GenBank/DDBJ whole genome shotgun (WGS) entry which is preliminary data.</text>
</comment>
<feature type="compositionally biased region" description="Low complexity" evidence="1">
    <location>
        <begin position="60"/>
        <end position="84"/>
    </location>
</feature>
<name>A0A9D1VB22_9BACT</name>
<accession>A0A9D1VB22</accession>
<keyword evidence="2" id="KW-0472">Membrane</keyword>
<evidence type="ECO:0000256" key="2">
    <source>
        <dbReference type="SAM" id="Phobius"/>
    </source>
</evidence>
<proteinExistence type="predicted"/>
<evidence type="ECO:0000313" key="3">
    <source>
        <dbReference type="EMBL" id="HIX19689.1"/>
    </source>
</evidence>
<feature type="compositionally biased region" description="Low complexity" evidence="1">
    <location>
        <begin position="282"/>
        <end position="294"/>
    </location>
</feature>